<dbReference type="PANTHER" id="PTHR42194">
    <property type="entry name" value="UPF0276 PROTEIN HI_1600"/>
    <property type="match status" value="1"/>
</dbReference>
<dbReference type="PANTHER" id="PTHR42194:SF1">
    <property type="entry name" value="UPF0276 PROTEIN HI_1600"/>
    <property type="match status" value="1"/>
</dbReference>
<dbReference type="EMBL" id="CP162601">
    <property type="protein sequence ID" value="XDK25024.1"/>
    <property type="molecule type" value="Genomic_DNA"/>
</dbReference>
<evidence type="ECO:0000313" key="2">
    <source>
        <dbReference type="EMBL" id="XDK25024.1"/>
    </source>
</evidence>
<sequence length="283" mass="32609">MTSTLDMGIGLRHPHWNDIEHANFDAISWLEIHSENYFAPFSPQRRQLQRLQEHYQISCHGVGLSLGSADGIKTNHLQQLVHLVNDVQPRFVSEHLSWSQVDGYYHNDLLPIPYTEEALNVFCRNVLQVQDALKRPLLIENPSSYLQTFQSELSEWQFLVEVQKRTDCGLLLDLNNVYVSAFNHGFDSQVYLDAIPAEHVKEIHLAGFTKQNTGENQTIYIDTHNQPVCPEVWQLYQQWTQVHGIFPTLIEWDSDIPELSVLNQEANKAAQIQRQVLTQQVAS</sequence>
<dbReference type="RefSeq" id="WP_306102414.1">
    <property type="nucleotide sequence ID" value="NZ_CP162601.1"/>
</dbReference>
<evidence type="ECO:0000256" key="1">
    <source>
        <dbReference type="HAMAP-Rule" id="MF_00697"/>
    </source>
</evidence>
<reference evidence="2" key="1">
    <citation type="submission" date="2024-07" db="EMBL/GenBank/DDBJ databases">
        <title>Genome Analysis of a Potential Novel Vibrio Species Secreting pH- and Thermo-stable Alginate Lyase and its Application in Producing Alginate Oligosaccharides.</title>
        <authorList>
            <person name="Huang H."/>
            <person name="Bao K."/>
        </authorList>
    </citation>
    <scope>NUCLEOTIDE SEQUENCE</scope>
    <source>
        <strain evidence="2">HB236076</strain>
    </source>
</reference>
<protein>
    <recommendedName>
        <fullName evidence="1">UPF0276 protein AB0763_12920</fullName>
    </recommendedName>
</protein>
<organism evidence="2">
    <name type="scientific">Vibrio sp. HB236076</name>
    <dbReference type="NCBI Taxonomy" id="3232307"/>
    <lineage>
        <taxon>Bacteria</taxon>
        <taxon>Pseudomonadati</taxon>
        <taxon>Pseudomonadota</taxon>
        <taxon>Gammaproteobacteria</taxon>
        <taxon>Vibrionales</taxon>
        <taxon>Vibrionaceae</taxon>
        <taxon>Vibrio</taxon>
    </lineage>
</organism>
<dbReference type="KEGG" id="vih:AB0763_12920"/>
<name>A0AB39HAJ8_9VIBR</name>
<dbReference type="NCBIfam" id="NF003818">
    <property type="entry name" value="PRK05409.1"/>
    <property type="match status" value="1"/>
</dbReference>
<dbReference type="HAMAP" id="MF_00697">
    <property type="entry name" value="UPF0276"/>
    <property type="match status" value="1"/>
</dbReference>
<dbReference type="InterPro" id="IPR036237">
    <property type="entry name" value="Xyl_isomerase-like_sf"/>
</dbReference>
<comment type="similarity">
    <text evidence="1">Belongs to the UPF0276 family.</text>
</comment>
<dbReference type="AlphaFoldDB" id="A0AB39HAJ8"/>
<accession>A0AB39HAJ8</accession>
<dbReference type="SUPFAM" id="SSF51658">
    <property type="entry name" value="Xylose isomerase-like"/>
    <property type="match status" value="1"/>
</dbReference>
<gene>
    <name evidence="2" type="ORF">AB0763_12920</name>
</gene>
<dbReference type="InterPro" id="IPR007801">
    <property type="entry name" value="MbnB/TglH/ChrH"/>
</dbReference>
<dbReference type="Pfam" id="PF05114">
    <property type="entry name" value="MbnB_TglH_ChrH"/>
    <property type="match status" value="1"/>
</dbReference>
<dbReference type="Gene3D" id="3.20.20.150">
    <property type="entry name" value="Divalent-metal-dependent TIM barrel enzymes"/>
    <property type="match status" value="1"/>
</dbReference>
<proteinExistence type="inferred from homology"/>